<proteinExistence type="predicted"/>
<dbReference type="OrthoDB" id="2289113at2759"/>
<name>A0A1X0QVI2_RHIZD</name>
<dbReference type="VEuPathDB" id="FungiDB:BCV72DRAFT_232500"/>
<evidence type="ECO:0000313" key="1">
    <source>
        <dbReference type="EMBL" id="ORE03780.1"/>
    </source>
</evidence>
<dbReference type="EMBL" id="KV921991">
    <property type="protein sequence ID" value="ORE03780.1"/>
    <property type="molecule type" value="Genomic_DNA"/>
</dbReference>
<dbReference type="AlphaFoldDB" id="A0A1X0QVI2"/>
<protein>
    <submittedName>
        <fullName evidence="1">Uncharacterized protein</fullName>
    </submittedName>
</protein>
<sequence>MKDSMKEINSDGHSGVAVSDILIKGNRCHVYRMDHVFDGLYHVVLLKRTHFPSDCYQMHQQVRIFPLFQRLQIIVELSAKAKQLDWG</sequence>
<organism evidence="1">
    <name type="scientific">Rhizopus microsporus var. microsporus</name>
    <dbReference type="NCBI Taxonomy" id="86635"/>
    <lineage>
        <taxon>Eukaryota</taxon>
        <taxon>Fungi</taxon>
        <taxon>Fungi incertae sedis</taxon>
        <taxon>Mucoromycota</taxon>
        <taxon>Mucoromycotina</taxon>
        <taxon>Mucoromycetes</taxon>
        <taxon>Mucorales</taxon>
        <taxon>Mucorineae</taxon>
        <taxon>Rhizopodaceae</taxon>
        <taxon>Rhizopus</taxon>
    </lineage>
</organism>
<dbReference type="Proteomes" id="UP000242414">
    <property type="component" value="Unassembled WGS sequence"/>
</dbReference>
<accession>A0A1X0QVI2</accession>
<reference evidence="1" key="1">
    <citation type="journal article" date="2016" name="Proc. Natl. Acad. Sci. U.S.A.">
        <title>Lipid metabolic changes in an early divergent fungus govern the establishment of a mutualistic symbiosis with endobacteria.</title>
        <authorList>
            <person name="Lastovetsky O.A."/>
            <person name="Gaspar M.L."/>
            <person name="Mondo S.J."/>
            <person name="LaButti K.M."/>
            <person name="Sandor L."/>
            <person name="Grigoriev I.V."/>
            <person name="Henry S.A."/>
            <person name="Pawlowska T.E."/>
        </authorList>
    </citation>
    <scope>NUCLEOTIDE SEQUENCE [LARGE SCALE GENOMIC DNA]</scope>
    <source>
        <strain evidence="1">ATCC 52814</strain>
    </source>
</reference>
<gene>
    <name evidence="1" type="ORF">BCV72DRAFT_232500</name>
</gene>